<evidence type="ECO:0000313" key="3">
    <source>
        <dbReference type="Proteomes" id="UP000179807"/>
    </source>
</evidence>
<dbReference type="Proteomes" id="UP000179807">
    <property type="component" value="Unassembled WGS sequence"/>
</dbReference>
<dbReference type="AlphaFoldDB" id="A0A1J4KAA7"/>
<dbReference type="EMBL" id="MLAK01000670">
    <property type="protein sequence ID" value="OHT08359.1"/>
    <property type="molecule type" value="Genomic_DNA"/>
</dbReference>
<dbReference type="VEuPathDB" id="TrichDB:TRFO_23192"/>
<dbReference type="GeneID" id="94837717"/>
<protein>
    <submittedName>
        <fullName evidence="2">Uncharacterized protein</fullName>
    </submittedName>
</protein>
<keyword evidence="1" id="KW-0175">Coiled coil</keyword>
<dbReference type="RefSeq" id="XP_068361495.1">
    <property type="nucleotide sequence ID" value="XM_068503013.1"/>
</dbReference>
<gene>
    <name evidence="2" type="ORF">TRFO_23192</name>
</gene>
<keyword evidence="3" id="KW-1185">Reference proteome</keyword>
<feature type="coiled-coil region" evidence="1">
    <location>
        <begin position="23"/>
        <end position="76"/>
    </location>
</feature>
<organism evidence="2 3">
    <name type="scientific">Tritrichomonas foetus</name>
    <dbReference type="NCBI Taxonomy" id="1144522"/>
    <lineage>
        <taxon>Eukaryota</taxon>
        <taxon>Metamonada</taxon>
        <taxon>Parabasalia</taxon>
        <taxon>Tritrichomonadida</taxon>
        <taxon>Tritrichomonadidae</taxon>
        <taxon>Tritrichomonas</taxon>
    </lineage>
</organism>
<proteinExistence type="predicted"/>
<evidence type="ECO:0000256" key="1">
    <source>
        <dbReference type="SAM" id="Coils"/>
    </source>
</evidence>
<name>A0A1J4KAA7_9EUKA</name>
<reference evidence="2" key="1">
    <citation type="submission" date="2016-10" db="EMBL/GenBank/DDBJ databases">
        <authorList>
            <person name="Benchimol M."/>
            <person name="Almeida L.G."/>
            <person name="Vasconcelos A.T."/>
            <person name="Perreira-Neves A."/>
            <person name="Rosa I.A."/>
            <person name="Tasca T."/>
            <person name="Bogo M.R."/>
            <person name="de Souza W."/>
        </authorList>
    </citation>
    <scope>NUCLEOTIDE SEQUENCE [LARGE SCALE GENOMIC DNA]</scope>
    <source>
        <strain evidence="2">K</strain>
    </source>
</reference>
<comment type="caution">
    <text evidence="2">The sequence shown here is derived from an EMBL/GenBank/DDBJ whole genome shotgun (WGS) entry which is preliminary data.</text>
</comment>
<accession>A0A1J4KAA7</accession>
<sequence length="253" mass="28856">MNSGDSGSLTCEPCITHWAEENIDDLRVSAEAESERLQEILQQIQSIQTLPPNEKRKKLEQLVEILQHSASKEELQQLLDSLDIAVTEFMGDPRRFVACIAQILTCLENDASKTQMSIQRYLRDKQIGQISTPAPFDWTMVDILLSQLCHLAGEDAIFSREMRDSIVFSLFPASCEGHYLQDLVSHFLLLSVGEKIPVVRKRMRSLSQAPLSKVTLLSNMVIEINEKYEKEIEEIRTSIMDLTRDDDALFRND</sequence>
<evidence type="ECO:0000313" key="2">
    <source>
        <dbReference type="EMBL" id="OHT08359.1"/>
    </source>
</evidence>